<dbReference type="AlphaFoldDB" id="A0AAJ6K4N7"/>
<evidence type="ECO:0000256" key="1">
    <source>
        <dbReference type="SAM" id="MobiDB-lite"/>
    </source>
</evidence>
<dbReference type="Proteomes" id="UP001238155">
    <property type="component" value="Chromosome"/>
</dbReference>
<proteinExistence type="predicted"/>
<dbReference type="EMBL" id="CP123751">
    <property type="protein sequence ID" value="WHQ79913.1"/>
    <property type="molecule type" value="Genomic_DNA"/>
</dbReference>
<protein>
    <submittedName>
        <fullName evidence="2">Uncharacterized protein</fullName>
    </submittedName>
</protein>
<name>A0AAJ6K4N7_9LACO</name>
<accession>A0AAJ6K4N7</accession>
<sequence>MNKNNKKVFVGIAVVLVFIALLVFGISELSDLGQTHHKYPAKSEHKVASSSSTSSMSSTSESSSETSSSSSASFVSSSSVETAVATQSSASETPSVAASSSEVVDPRPEHVETPVTYAYQAPDPVQNTQTVYVNASIPGRYHLDPNCRGLQRHGGGTPMSLTEAQSQGYQVECAYERYGN</sequence>
<evidence type="ECO:0000313" key="3">
    <source>
        <dbReference type="Proteomes" id="UP001238155"/>
    </source>
</evidence>
<organism evidence="2 3">
    <name type="scientific">Ligilactobacillus animalis</name>
    <dbReference type="NCBI Taxonomy" id="1605"/>
    <lineage>
        <taxon>Bacteria</taxon>
        <taxon>Bacillati</taxon>
        <taxon>Bacillota</taxon>
        <taxon>Bacilli</taxon>
        <taxon>Lactobacillales</taxon>
        <taxon>Lactobacillaceae</taxon>
        <taxon>Ligilactobacillus</taxon>
    </lineage>
</organism>
<reference evidence="2" key="1">
    <citation type="submission" date="2023-04" db="EMBL/GenBank/DDBJ databases">
        <title>Four porcine-derived lactic acid bacteria strains analyses and their evaluation as potential probiotics based on genomics.</title>
        <authorList>
            <person name="Niu D."/>
        </authorList>
    </citation>
    <scope>NUCLEOTIDE SEQUENCE</scope>
    <source>
        <strain evidence="2">ZSB1</strain>
    </source>
</reference>
<evidence type="ECO:0000313" key="2">
    <source>
        <dbReference type="EMBL" id="WHQ79913.1"/>
    </source>
</evidence>
<dbReference type="RefSeq" id="WP_283534604.1">
    <property type="nucleotide sequence ID" value="NZ_CP123751.1"/>
</dbReference>
<feature type="region of interest" description="Disordered" evidence="1">
    <location>
        <begin position="39"/>
        <end position="109"/>
    </location>
</feature>
<gene>
    <name evidence="2" type="ORF">QFF56_08170</name>
</gene>
<feature type="compositionally biased region" description="Low complexity" evidence="1">
    <location>
        <begin position="48"/>
        <end position="93"/>
    </location>
</feature>